<feature type="non-terminal residue" evidence="1">
    <location>
        <position position="1"/>
    </location>
</feature>
<proteinExistence type="predicted"/>
<evidence type="ECO:0000313" key="1">
    <source>
        <dbReference type="EMBL" id="KAL0173960.1"/>
    </source>
</evidence>
<dbReference type="Proteomes" id="UP001529510">
    <property type="component" value="Unassembled WGS sequence"/>
</dbReference>
<evidence type="ECO:0000313" key="2">
    <source>
        <dbReference type="Proteomes" id="UP001529510"/>
    </source>
</evidence>
<dbReference type="PANTHER" id="PTHR46673:SF2">
    <property type="entry name" value="4F2 CELL-SURFACE ANTIGEN HEAVY CHAIN-LIKE"/>
    <property type="match status" value="1"/>
</dbReference>
<keyword evidence="2" id="KW-1185">Reference proteome</keyword>
<dbReference type="AlphaFoldDB" id="A0ABD0PJK6"/>
<dbReference type="EMBL" id="JAMKFB020000015">
    <property type="protein sequence ID" value="KAL0173960.1"/>
    <property type="molecule type" value="Genomic_DNA"/>
</dbReference>
<comment type="caution">
    <text evidence="1">The sequence shown here is derived from an EMBL/GenBank/DDBJ whole genome shotgun (WGS) entry which is preliminary data.</text>
</comment>
<name>A0ABD0PJK6_CIRMR</name>
<gene>
    <name evidence="1" type="ORF">M9458_029928</name>
</gene>
<accession>A0ABD0PJK6</accession>
<reference evidence="1 2" key="1">
    <citation type="submission" date="2024-05" db="EMBL/GenBank/DDBJ databases">
        <title>Genome sequencing and assembly of Indian major carp, Cirrhinus mrigala (Hamilton, 1822).</title>
        <authorList>
            <person name="Mohindra V."/>
            <person name="Chowdhury L.M."/>
            <person name="Lal K."/>
            <person name="Jena J.K."/>
        </authorList>
    </citation>
    <scope>NUCLEOTIDE SEQUENCE [LARGE SCALE GENOMIC DNA]</scope>
    <source>
        <strain evidence="1">CM1030</strain>
        <tissue evidence="1">Blood</tissue>
    </source>
</reference>
<protein>
    <submittedName>
        <fullName evidence="1">Uncharacterized protein</fullName>
    </submittedName>
</protein>
<organism evidence="1 2">
    <name type="scientific">Cirrhinus mrigala</name>
    <name type="common">Mrigala</name>
    <dbReference type="NCBI Taxonomy" id="683832"/>
    <lineage>
        <taxon>Eukaryota</taxon>
        <taxon>Metazoa</taxon>
        <taxon>Chordata</taxon>
        <taxon>Craniata</taxon>
        <taxon>Vertebrata</taxon>
        <taxon>Euteleostomi</taxon>
        <taxon>Actinopterygii</taxon>
        <taxon>Neopterygii</taxon>
        <taxon>Teleostei</taxon>
        <taxon>Ostariophysi</taxon>
        <taxon>Cypriniformes</taxon>
        <taxon>Cyprinidae</taxon>
        <taxon>Labeoninae</taxon>
        <taxon>Labeonini</taxon>
        <taxon>Cirrhinus</taxon>
    </lineage>
</organism>
<sequence length="85" mass="9233">QSRAREEALHFGRFTFLSFNASMSSSSLNSTATPPLAFLRSWGCVHFLVLFNLGSEPHILDPDWAPSLPEGGVPCVSKINKNAAT</sequence>
<dbReference type="PANTHER" id="PTHR46673">
    <property type="entry name" value="4F2 CELL-SURFACE ANTIGEN HEAVY CHAIN"/>
    <property type="match status" value="1"/>
</dbReference>
<dbReference type="InterPro" id="IPR042280">
    <property type="entry name" value="SLC3A2"/>
</dbReference>